<organism evidence="3 4">
    <name type="scientific">Dermatophagoides farinae</name>
    <name type="common">American house dust mite</name>
    <dbReference type="NCBI Taxonomy" id="6954"/>
    <lineage>
        <taxon>Eukaryota</taxon>
        <taxon>Metazoa</taxon>
        <taxon>Ecdysozoa</taxon>
        <taxon>Arthropoda</taxon>
        <taxon>Chelicerata</taxon>
        <taxon>Arachnida</taxon>
        <taxon>Acari</taxon>
        <taxon>Acariformes</taxon>
        <taxon>Sarcoptiformes</taxon>
        <taxon>Astigmata</taxon>
        <taxon>Psoroptidia</taxon>
        <taxon>Analgoidea</taxon>
        <taxon>Pyroglyphidae</taxon>
        <taxon>Dermatophagoidinae</taxon>
        <taxon>Dermatophagoides</taxon>
    </lineage>
</organism>
<evidence type="ECO:0000313" key="3">
    <source>
        <dbReference type="EMBL" id="KAH9494350.1"/>
    </source>
</evidence>
<feature type="compositionally biased region" description="Acidic residues" evidence="2">
    <location>
        <begin position="28"/>
        <end position="39"/>
    </location>
</feature>
<accession>A0A922KXV5</accession>
<evidence type="ECO:0000256" key="2">
    <source>
        <dbReference type="SAM" id="MobiDB-lite"/>
    </source>
</evidence>
<keyword evidence="1" id="KW-0175">Coiled coil</keyword>
<comment type="caution">
    <text evidence="3">The sequence shown here is derived from an EMBL/GenBank/DDBJ whole genome shotgun (WGS) entry which is preliminary data.</text>
</comment>
<name>A0A922KXV5_DERFA</name>
<evidence type="ECO:0000256" key="1">
    <source>
        <dbReference type="SAM" id="Coils"/>
    </source>
</evidence>
<dbReference type="EMBL" id="ASGP02000008">
    <property type="protein sequence ID" value="KAH9494350.1"/>
    <property type="molecule type" value="Genomic_DNA"/>
</dbReference>
<feature type="compositionally biased region" description="Low complexity" evidence="2">
    <location>
        <begin position="46"/>
        <end position="55"/>
    </location>
</feature>
<feature type="compositionally biased region" description="Gly residues" evidence="2">
    <location>
        <begin position="352"/>
        <end position="362"/>
    </location>
</feature>
<dbReference type="AlphaFoldDB" id="A0A922KXV5"/>
<sequence>MNPIATMAMKITNTGGQSSLSSLNSCIDDFDDDGDDNNNEMEHSDQNQQQQQQQQLSDCDDLFNQYRLECEKWLLDDSLIASIDQQKYVNLLRNMVKDLLDQNECLVSNIMEIKQESANRINELRRNLENTAARTEEVMLSLESHELCLKNFVQQHCCECCACDMRLLEFKLCHGPYCDQLYNHPENISSNPLQSPCWSFGHLWSSVVHQTSHWLTNKESSSSSSTNCLHNLNSEMRFMNLVKLIDKKIQQFEMENQQLRKENEIIRELNSLLNCRNGIPLMLNEWRHNNYSNRKLSYNQRTENVERNYNYNNSFSNSSSSYHMDSPSISSTSSSSLCLSPNVDRDPLNESGGCGGGGGGSDVGSQTTSMLMMMMSMMHDDGDDIQELIHDKYYSTTTTTTTTSMTKNNTSMVLNDEMEKHSSSDQHNERNDCSLEEERMINSFFNLDSKTMTIEMANNVKNDHHLTNRQNTNNENVVYCEEICDSCRHDNDSGCSTDLIPSQTDMQSLLTLSDLDYDMDQTNNIDNSEHTSMAGTNDDEQQRMVMMMRMSSSSSGSMNSSLPAMSIGSSTSSQSQHSSKSKDNDITRNSSSSYNPSNNHNYFHQNDHSLKHHHTCHHNQENHYHDQNYDGIKERDKSFCGPITRGKMSNGDGVEIEQLRIRVNLADRLIPKLYGKLLYYMNQRNLVLSQFRQENRLREKCKQDLSELTECLVDNVDYFEKRSSTILAPMINNNNINSDIIKNKNVSDQQKISCL</sequence>
<feature type="coiled-coil region" evidence="1">
    <location>
        <begin position="242"/>
        <end position="269"/>
    </location>
</feature>
<feature type="region of interest" description="Disordered" evidence="2">
    <location>
        <begin position="320"/>
        <end position="366"/>
    </location>
</feature>
<feature type="region of interest" description="Disordered" evidence="2">
    <location>
        <begin position="25"/>
        <end position="55"/>
    </location>
</feature>
<keyword evidence="4" id="KW-1185">Reference proteome</keyword>
<reference evidence="3" key="1">
    <citation type="submission" date="2013-05" db="EMBL/GenBank/DDBJ databases">
        <authorList>
            <person name="Yim A.K.Y."/>
            <person name="Chan T.F."/>
            <person name="Ji K.M."/>
            <person name="Liu X.Y."/>
            <person name="Zhou J.W."/>
            <person name="Li R.Q."/>
            <person name="Yang K.Y."/>
            <person name="Li J."/>
            <person name="Li M."/>
            <person name="Law P.T.W."/>
            <person name="Wu Y.L."/>
            <person name="Cai Z.L."/>
            <person name="Qin H."/>
            <person name="Bao Y."/>
            <person name="Leung R.K.K."/>
            <person name="Ng P.K.S."/>
            <person name="Zou J."/>
            <person name="Zhong X.J."/>
            <person name="Ran P.X."/>
            <person name="Zhong N.S."/>
            <person name="Liu Z.G."/>
            <person name="Tsui S.K.W."/>
        </authorList>
    </citation>
    <scope>NUCLEOTIDE SEQUENCE</scope>
    <source>
        <strain evidence="3">Derf</strain>
        <tissue evidence="3">Whole organism</tissue>
    </source>
</reference>
<feature type="coiled-coil region" evidence="1">
    <location>
        <begin position="96"/>
        <end position="145"/>
    </location>
</feature>
<gene>
    <name evidence="3" type="ORF">DERF_015041</name>
</gene>
<feature type="compositionally biased region" description="Low complexity" evidence="2">
    <location>
        <begin position="320"/>
        <end position="341"/>
    </location>
</feature>
<feature type="compositionally biased region" description="Low complexity" evidence="2">
    <location>
        <begin position="550"/>
        <end position="578"/>
    </location>
</feature>
<feature type="compositionally biased region" description="Low complexity" evidence="2">
    <location>
        <begin position="589"/>
        <end position="601"/>
    </location>
</feature>
<evidence type="ECO:0000313" key="4">
    <source>
        <dbReference type="Proteomes" id="UP000790347"/>
    </source>
</evidence>
<reference evidence="3" key="2">
    <citation type="journal article" date="2022" name="Res Sq">
        <title>Comparative Genomics Reveals Insights into the Divergent Evolution of Astigmatic Mites and Household Pest Adaptations.</title>
        <authorList>
            <person name="Xiong Q."/>
            <person name="Wan A.T.-Y."/>
            <person name="Liu X.-Y."/>
            <person name="Fung C.S.-H."/>
            <person name="Xiao X."/>
            <person name="Malainual N."/>
            <person name="Hou J."/>
            <person name="Wang L."/>
            <person name="Wang M."/>
            <person name="Yang K."/>
            <person name="Cui Y."/>
            <person name="Leung E."/>
            <person name="Nong W."/>
            <person name="Shin S.-K."/>
            <person name="Au S."/>
            <person name="Jeong K.Y."/>
            <person name="Chew F.T."/>
            <person name="Hui J."/>
            <person name="Leung T.F."/>
            <person name="Tungtrongchitr A."/>
            <person name="Zhong N."/>
            <person name="Liu Z."/>
            <person name="Tsui S."/>
        </authorList>
    </citation>
    <scope>NUCLEOTIDE SEQUENCE</scope>
    <source>
        <strain evidence="3">Derf</strain>
        <tissue evidence="3">Whole organism</tissue>
    </source>
</reference>
<protein>
    <submittedName>
        <fullName evidence="3">Uncharacterized protein</fullName>
    </submittedName>
</protein>
<proteinExistence type="predicted"/>
<feature type="region of interest" description="Disordered" evidence="2">
    <location>
        <begin position="550"/>
        <end position="622"/>
    </location>
</feature>
<dbReference type="Proteomes" id="UP000790347">
    <property type="component" value="Unassembled WGS sequence"/>
</dbReference>